<dbReference type="Proteomes" id="UP000199109">
    <property type="component" value="Unassembled WGS sequence"/>
</dbReference>
<dbReference type="Pfam" id="PF01593">
    <property type="entry name" value="Amino_oxidase"/>
    <property type="match status" value="1"/>
</dbReference>
<feature type="domain" description="Amine oxidase" evidence="1">
    <location>
        <begin position="12"/>
        <end position="363"/>
    </location>
</feature>
<sequence>MNIGIVGGGFMGLVLAQKISKSNVRIKVFEQENQPGGLATYQDYGDFTWDRFYHVILPTDNHLIGLIQELGLEDRLNWRRSLTGYYVHKKFYSISSSKEFLLFPALGIIDKMMLGYTLFYGSRIKDWKKLEKISAKDWLIRIGGKKTYEKFWSPLLLAKLGENHERVSAVFIWTYIKRLFDARSSAAQKEHMGYVSGGYKTIFDQLVKLLKKNGSDVVLNCSIKHISPNPSGGITIAYDDKTEHFDKVIFTAPLNILEKVASPNLFEISKNQEAVEYLGVICLVLLTQKPLTPYYVLNIADEEVPFTGVIGMSSLVDLDQTAGTYITYFPKYVTSDHSFWSKSDDELRTIFLEGVQNLYSDFNLDDMKSARIHKAFKVQPLQVLNYSKIVPKTKTKHPDFHVLNTSQFLNDTLNNNSVVSHVENFMVDFKKELP</sequence>
<proteinExistence type="predicted"/>
<dbReference type="SUPFAM" id="SSF51905">
    <property type="entry name" value="FAD/NAD(P)-binding domain"/>
    <property type="match status" value="1"/>
</dbReference>
<evidence type="ECO:0000313" key="3">
    <source>
        <dbReference type="Proteomes" id="UP000199109"/>
    </source>
</evidence>
<evidence type="ECO:0000313" key="2">
    <source>
        <dbReference type="EMBL" id="SDD92857.1"/>
    </source>
</evidence>
<organism evidence="2 3">
    <name type="scientific">Pricia antarctica</name>
    <dbReference type="NCBI Taxonomy" id="641691"/>
    <lineage>
        <taxon>Bacteria</taxon>
        <taxon>Pseudomonadati</taxon>
        <taxon>Bacteroidota</taxon>
        <taxon>Flavobacteriia</taxon>
        <taxon>Flavobacteriales</taxon>
        <taxon>Flavobacteriaceae</taxon>
        <taxon>Pricia</taxon>
    </lineage>
</organism>
<dbReference type="Gene3D" id="3.50.50.60">
    <property type="entry name" value="FAD/NAD(P)-binding domain"/>
    <property type="match status" value="1"/>
</dbReference>
<dbReference type="InterPro" id="IPR050464">
    <property type="entry name" value="Zeta_carotene_desat/Oxidored"/>
</dbReference>
<gene>
    <name evidence="2" type="ORF">SAMN05421636_102347</name>
</gene>
<dbReference type="OrthoDB" id="9804542at2"/>
<dbReference type="AlphaFoldDB" id="A0A1G6YT86"/>
<dbReference type="EMBL" id="FNAO01000002">
    <property type="protein sequence ID" value="SDD92857.1"/>
    <property type="molecule type" value="Genomic_DNA"/>
</dbReference>
<reference evidence="2 3" key="1">
    <citation type="submission" date="2016-10" db="EMBL/GenBank/DDBJ databases">
        <authorList>
            <person name="de Groot N.N."/>
        </authorList>
    </citation>
    <scope>NUCLEOTIDE SEQUENCE [LARGE SCALE GENOMIC DNA]</scope>
    <source>
        <strain evidence="2 3">DSM 23421</strain>
    </source>
</reference>
<dbReference type="RefSeq" id="WP_091866229.1">
    <property type="nucleotide sequence ID" value="NZ_FNAO01000002.1"/>
</dbReference>
<dbReference type="PANTHER" id="PTHR42923:SF46">
    <property type="entry name" value="AMINE OXIDASE"/>
    <property type="match status" value="1"/>
</dbReference>
<dbReference type="InterPro" id="IPR036188">
    <property type="entry name" value="FAD/NAD-bd_sf"/>
</dbReference>
<dbReference type="STRING" id="641691.SAMN05421636_102347"/>
<keyword evidence="3" id="KW-1185">Reference proteome</keyword>
<dbReference type="InterPro" id="IPR002937">
    <property type="entry name" value="Amino_oxidase"/>
</dbReference>
<dbReference type="PANTHER" id="PTHR42923">
    <property type="entry name" value="PROTOPORPHYRINOGEN OXIDASE"/>
    <property type="match status" value="1"/>
</dbReference>
<name>A0A1G6YT86_9FLAO</name>
<protein>
    <submittedName>
        <fullName evidence="2">Protoporphyrinogen oxidase</fullName>
    </submittedName>
</protein>
<dbReference type="NCBIfam" id="NF005560">
    <property type="entry name" value="PRK07233.1"/>
    <property type="match status" value="1"/>
</dbReference>
<dbReference type="GO" id="GO:0016491">
    <property type="term" value="F:oxidoreductase activity"/>
    <property type="evidence" value="ECO:0007669"/>
    <property type="project" value="InterPro"/>
</dbReference>
<accession>A0A1G6YT86</accession>
<evidence type="ECO:0000259" key="1">
    <source>
        <dbReference type="Pfam" id="PF01593"/>
    </source>
</evidence>